<accession>A0A8G1QWE5</accession>
<evidence type="ECO:0000313" key="2">
    <source>
        <dbReference type="EMBL" id="RAH55646.1"/>
    </source>
</evidence>
<evidence type="ECO:0000313" key="3">
    <source>
        <dbReference type="Proteomes" id="UP000249526"/>
    </source>
</evidence>
<dbReference type="AlphaFoldDB" id="A0A8G1QWE5"/>
<organism evidence="2 3">
    <name type="scientific">Aspergillus piperis CBS 112811</name>
    <dbReference type="NCBI Taxonomy" id="1448313"/>
    <lineage>
        <taxon>Eukaryota</taxon>
        <taxon>Fungi</taxon>
        <taxon>Dikarya</taxon>
        <taxon>Ascomycota</taxon>
        <taxon>Pezizomycotina</taxon>
        <taxon>Eurotiomycetes</taxon>
        <taxon>Eurotiomycetidae</taxon>
        <taxon>Eurotiales</taxon>
        <taxon>Aspergillaceae</taxon>
        <taxon>Aspergillus</taxon>
        <taxon>Aspergillus subgen. Circumdati</taxon>
    </lineage>
</organism>
<dbReference type="Proteomes" id="UP000249526">
    <property type="component" value="Unassembled WGS sequence"/>
</dbReference>
<dbReference type="GeneID" id="37163992"/>
<feature type="region of interest" description="Disordered" evidence="1">
    <location>
        <begin position="80"/>
        <end position="100"/>
    </location>
</feature>
<dbReference type="RefSeq" id="XP_025513568.1">
    <property type="nucleotide sequence ID" value="XM_025660590.1"/>
</dbReference>
<dbReference type="EMBL" id="KZ825068">
    <property type="protein sequence ID" value="RAH55646.1"/>
    <property type="molecule type" value="Genomic_DNA"/>
</dbReference>
<reference evidence="2 3" key="1">
    <citation type="submission" date="2018-02" db="EMBL/GenBank/DDBJ databases">
        <title>The genomes of Aspergillus section Nigri reveals drivers in fungal speciation.</title>
        <authorList>
            <consortium name="DOE Joint Genome Institute"/>
            <person name="Vesth T.C."/>
            <person name="Nybo J."/>
            <person name="Theobald S."/>
            <person name="Brandl J."/>
            <person name="Frisvad J.C."/>
            <person name="Nielsen K.F."/>
            <person name="Lyhne E.K."/>
            <person name="Kogle M.E."/>
            <person name="Kuo A."/>
            <person name="Riley R."/>
            <person name="Clum A."/>
            <person name="Nolan M."/>
            <person name="Lipzen A."/>
            <person name="Salamov A."/>
            <person name="Henrissat B."/>
            <person name="Wiebenga A."/>
            <person name="De vries R.P."/>
            <person name="Grigoriev I.V."/>
            <person name="Mortensen U.H."/>
            <person name="Andersen M.R."/>
            <person name="Baker S.E."/>
        </authorList>
    </citation>
    <scope>NUCLEOTIDE SEQUENCE [LARGE SCALE GENOMIC DNA]</scope>
    <source>
        <strain evidence="2 3">CBS 112811</strain>
    </source>
</reference>
<gene>
    <name evidence="2" type="ORF">BO85DRAFT_451431</name>
</gene>
<keyword evidence="3" id="KW-1185">Reference proteome</keyword>
<sequence length="100" mass="11198">MIPRKLITLPTGSLTLSHTQRERESFQIGLPRCLSINSQFSLAPDSSVPDRHPRAPLRLLRLGYVLVLCFATKTSSDLKQKKGAPKHTTVLNPGWILPRQ</sequence>
<proteinExistence type="predicted"/>
<name>A0A8G1QWE5_9EURO</name>
<protein>
    <submittedName>
        <fullName evidence="2">Uncharacterized protein</fullName>
    </submittedName>
</protein>
<evidence type="ECO:0000256" key="1">
    <source>
        <dbReference type="SAM" id="MobiDB-lite"/>
    </source>
</evidence>